<comment type="subcellular location">
    <subcellularLocation>
        <location evidence="1">Membrane</location>
        <topology evidence="1">Multi-pass membrane protein</topology>
    </subcellularLocation>
</comment>
<dbReference type="EMBL" id="WIXE01000048">
    <property type="protein sequence ID" value="KAK5986940.1"/>
    <property type="molecule type" value="Genomic_DNA"/>
</dbReference>
<evidence type="ECO:0000259" key="7">
    <source>
        <dbReference type="Pfam" id="PF01490"/>
    </source>
</evidence>
<sequence>MSFFLVFFLGAISTISMLKIVKCSQHLSRLYGNTCLDYGDMAESAFGHSAYPILVRHKSKAKYFVNGCLLAFQFGVASVAYVFVVEHIQEILHYFKVGVDLSVKELLLIYTIPTILINFVRSIRAVTIVCLIGNIFIFASIGLILEELFVAEHQWKDLPAVTSFDGVVASAGSLLYSFEGQAMVLPLENKLKHPQDMLGWTGVLSTGMSLVTIIYTYCGFYGYITFGSAVQGSVTLNLPDTTVNLVVKILLVFVVFFGNVLQMYVIIEMLWPKLKEKLEVRKCRSVTTLLLEYLFRVAVVCFAMLWAIAIPNLNEIIPFVGITAGMLLSLIIPSVIDLIVFYPIQSKSNSRIGMLCIWIASEYCAIGR</sequence>
<keyword evidence="3 5" id="KW-1133">Transmembrane helix</keyword>
<dbReference type="Pfam" id="PF01490">
    <property type="entry name" value="Aa_trans"/>
    <property type="match status" value="1"/>
</dbReference>
<evidence type="ECO:0000256" key="1">
    <source>
        <dbReference type="ARBA" id="ARBA00004141"/>
    </source>
</evidence>
<evidence type="ECO:0000313" key="8">
    <source>
        <dbReference type="EMBL" id="KAK5986940.1"/>
    </source>
</evidence>
<feature type="transmembrane region" description="Helical" evidence="5">
    <location>
        <begin position="63"/>
        <end position="84"/>
    </location>
</feature>
<evidence type="ECO:0000256" key="4">
    <source>
        <dbReference type="ARBA" id="ARBA00023136"/>
    </source>
</evidence>
<keyword evidence="6" id="KW-0732">Signal</keyword>
<proteinExistence type="predicted"/>
<dbReference type="PANTHER" id="PTHR22950">
    <property type="entry name" value="AMINO ACID TRANSPORTER"/>
    <property type="match status" value="1"/>
</dbReference>
<accession>A0AAN8FZ01</accession>
<keyword evidence="2 5" id="KW-0812">Transmembrane</keyword>
<keyword evidence="4 5" id="KW-0472">Membrane</keyword>
<dbReference type="PANTHER" id="PTHR22950:SF193">
    <property type="entry name" value="AMINO ACID TRANSPORTER TRANSMEMBRANE DOMAIN-CONTAINING PROTEIN"/>
    <property type="match status" value="1"/>
</dbReference>
<gene>
    <name evidence="8" type="ORF">GCK32_011911</name>
</gene>
<evidence type="ECO:0000313" key="9">
    <source>
        <dbReference type="Proteomes" id="UP001331761"/>
    </source>
</evidence>
<reference evidence="8 9" key="1">
    <citation type="submission" date="2019-10" db="EMBL/GenBank/DDBJ databases">
        <title>Assembly and Annotation for the nematode Trichostrongylus colubriformis.</title>
        <authorList>
            <person name="Martin J."/>
        </authorList>
    </citation>
    <scope>NUCLEOTIDE SEQUENCE [LARGE SCALE GENOMIC DNA]</scope>
    <source>
        <strain evidence="8">G859</strain>
        <tissue evidence="8">Whole worm</tissue>
    </source>
</reference>
<evidence type="ECO:0000256" key="2">
    <source>
        <dbReference type="ARBA" id="ARBA00022692"/>
    </source>
</evidence>
<dbReference type="InterPro" id="IPR013057">
    <property type="entry name" value="AA_transpt_TM"/>
</dbReference>
<feature type="transmembrane region" description="Helical" evidence="5">
    <location>
        <begin position="125"/>
        <end position="145"/>
    </location>
</feature>
<name>A0AAN8FZ01_TRICO</name>
<organism evidence="8 9">
    <name type="scientific">Trichostrongylus colubriformis</name>
    <name type="common">Black scour worm</name>
    <dbReference type="NCBI Taxonomy" id="6319"/>
    <lineage>
        <taxon>Eukaryota</taxon>
        <taxon>Metazoa</taxon>
        <taxon>Ecdysozoa</taxon>
        <taxon>Nematoda</taxon>
        <taxon>Chromadorea</taxon>
        <taxon>Rhabditida</taxon>
        <taxon>Rhabditina</taxon>
        <taxon>Rhabditomorpha</taxon>
        <taxon>Strongyloidea</taxon>
        <taxon>Trichostrongylidae</taxon>
        <taxon>Trichostrongylus</taxon>
    </lineage>
</organism>
<dbReference type="AlphaFoldDB" id="A0AAN8FZ01"/>
<dbReference type="GO" id="GO:0005774">
    <property type="term" value="C:vacuolar membrane"/>
    <property type="evidence" value="ECO:0007669"/>
    <property type="project" value="TreeGrafter"/>
</dbReference>
<dbReference type="Proteomes" id="UP001331761">
    <property type="component" value="Unassembled WGS sequence"/>
</dbReference>
<evidence type="ECO:0000256" key="3">
    <source>
        <dbReference type="ARBA" id="ARBA00022989"/>
    </source>
</evidence>
<evidence type="ECO:0000256" key="6">
    <source>
        <dbReference type="SAM" id="SignalP"/>
    </source>
</evidence>
<feature type="domain" description="Amino acid transporter transmembrane" evidence="7">
    <location>
        <begin position="2"/>
        <end position="349"/>
    </location>
</feature>
<feature type="transmembrane region" description="Helical" evidence="5">
    <location>
        <begin position="198"/>
        <end position="225"/>
    </location>
</feature>
<protein>
    <submittedName>
        <fullName evidence="8">SLC (SoLute Carrier)</fullName>
    </submittedName>
</protein>
<keyword evidence="9" id="KW-1185">Reference proteome</keyword>
<feature type="transmembrane region" description="Helical" evidence="5">
    <location>
        <begin position="288"/>
        <end position="310"/>
    </location>
</feature>
<dbReference type="GO" id="GO:0015179">
    <property type="term" value="F:L-amino acid transmembrane transporter activity"/>
    <property type="evidence" value="ECO:0007669"/>
    <property type="project" value="TreeGrafter"/>
</dbReference>
<feature type="transmembrane region" description="Helical" evidence="5">
    <location>
        <begin position="245"/>
        <end position="267"/>
    </location>
</feature>
<evidence type="ECO:0000256" key="5">
    <source>
        <dbReference type="SAM" id="Phobius"/>
    </source>
</evidence>
<feature type="transmembrane region" description="Helical" evidence="5">
    <location>
        <begin position="316"/>
        <end position="344"/>
    </location>
</feature>
<feature type="chain" id="PRO_5042845660" evidence="6">
    <location>
        <begin position="24"/>
        <end position="368"/>
    </location>
</feature>
<feature type="signal peptide" evidence="6">
    <location>
        <begin position="1"/>
        <end position="23"/>
    </location>
</feature>
<comment type="caution">
    <text evidence="8">The sequence shown here is derived from an EMBL/GenBank/DDBJ whole genome shotgun (WGS) entry which is preliminary data.</text>
</comment>